<proteinExistence type="predicted"/>
<feature type="non-terminal residue" evidence="1">
    <location>
        <position position="57"/>
    </location>
</feature>
<dbReference type="AlphaFoldDB" id="A0A1A8RII2"/>
<sequence>RVPKTYIPELQRCILRKQMDGGALPGKETRYPGDPGNPAGVVDLHALHCSPASQIPT</sequence>
<evidence type="ECO:0000313" key="1">
    <source>
        <dbReference type="EMBL" id="SBS05188.1"/>
    </source>
</evidence>
<organism evidence="1">
    <name type="scientific">Nothobranchius rachovii</name>
    <name type="common">bluefin notho</name>
    <dbReference type="NCBI Taxonomy" id="451742"/>
    <lineage>
        <taxon>Eukaryota</taxon>
        <taxon>Metazoa</taxon>
        <taxon>Chordata</taxon>
        <taxon>Craniata</taxon>
        <taxon>Vertebrata</taxon>
        <taxon>Euteleostomi</taxon>
        <taxon>Actinopterygii</taxon>
        <taxon>Neopterygii</taxon>
        <taxon>Teleostei</taxon>
        <taxon>Neoteleostei</taxon>
        <taxon>Acanthomorphata</taxon>
        <taxon>Ovalentaria</taxon>
        <taxon>Atherinomorphae</taxon>
        <taxon>Cyprinodontiformes</taxon>
        <taxon>Nothobranchiidae</taxon>
        <taxon>Nothobranchius</taxon>
    </lineage>
</organism>
<name>A0A1A8RII2_9TELE</name>
<accession>A0A1A8RII2</accession>
<protein>
    <submittedName>
        <fullName evidence="1">Zgc:123060</fullName>
    </submittedName>
</protein>
<gene>
    <name evidence="1" type="primary">ZGC:123060</name>
</gene>
<reference evidence="1" key="2">
    <citation type="submission" date="2016-06" db="EMBL/GenBank/DDBJ databases">
        <title>The genome of a short-lived fish provides insights into sex chromosome evolution and the genetic control of aging.</title>
        <authorList>
            <person name="Reichwald K."/>
            <person name="Felder M."/>
            <person name="Petzold A."/>
            <person name="Koch P."/>
            <person name="Groth M."/>
            <person name="Platzer M."/>
        </authorList>
    </citation>
    <scope>NUCLEOTIDE SEQUENCE</scope>
    <source>
        <tissue evidence="1">Brain</tissue>
    </source>
</reference>
<reference evidence="1" key="1">
    <citation type="submission" date="2016-05" db="EMBL/GenBank/DDBJ databases">
        <authorList>
            <person name="Lavstsen T."/>
            <person name="Jespersen J.S."/>
        </authorList>
    </citation>
    <scope>NUCLEOTIDE SEQUENCE</scope>
    <source>
        <tissue evidence="1">Brain</tissue>
    </source>
</reference>
<feature type="non-terminal residue" evidence="1">
    <location>
        <position position="1"/>
    </location>
</feature>
<dbReference type="EMBL" id="HAEH01016842">
    <property type="protein sequence ID" value="SBS05188.1"/>
    <property type="molecule type" value="Transcribed_RNA"/>
</dbReference>